<evidence type="ECO:0008006" key="4">
    <source>
        <dbReference type="Google" id="ProtNLM"/>
    </source>
</evidence>
<evidence type="ECO:0000256" key="1">
    <source>
        <dbReference type="SAM" id="Phobius"/>
    </source>
</evidence>
<feature type="transmembrane region" description="Helical" evidence="1">
    <location>
        <begin position="113"/>
        <end position="129"/>
    </location>
</feature>
<keyword evidence="3" id="KW-1185">Reference proteome</keyword>
<evidence type="ECO:0000313" key="2">
    <source>
        <dbReference type="EMBL" id="OMD53921.1"/>
    </source>
</evidence>
<keyword evidence="1" id="KW-1133">Transmembrane helix</keyword>
<proteinExistence type="predicted"/>
<accession>A0ABX3HV75</accession>
<feature type="transmembrane region" description="Helical" evidence="1">
    <location>
        <begin position="135"/>
        <end position="153"/>
    </location>
</feature>
<gene>
    <name evidence="2" type="ORF">BSK51_06855</name>
</gene>
<protein>
    <recommendedName>
        <fullName evidence="4">HPP family protein</fullName>
    </recommendedName>
</protein>
<organism evidence="2 3">
    <name type="scientific">Paenibacillus odorifer</name>
    <dbReference type="NCBI Taxonomy" id="189426"/>
    <lineage>
        <taxon>Bacteria</taxon>
        <taxon>Bacillati</taxon>
        <taxon>Bacillota</taxon>
        <taxon>Bacilli</taxon>
        <taxon>Bacillales</taxon>
        <taxon>Paenibacillaceae</taxon>
        <taxon>Paenibacillus</taxon>
    </lineage>
</organism>
<feature type="transmembrane region" description="Helical" evidence="1">
    <location>
        <begin position="83"/>
        <end position="101"/>
    </location>
</feature>
<comment type="caution">
    <text evidence="2">The sequence shown here is derived from an EMBL/GenBank/DDBJ whole genome shotgun (WGS) entry which is preliminary data.</text>
</comment>
<name>A0ABX3HV75_9BACL</name>
<dbReference type="EMBL" id="MPTD01000004">
    <property type="protein sequence ID" value="OMD53921.1"/>
    <property type="molecule type" value="Genomic_DNA"/>
</dbReference>
<keyword evidence="1" id="KW-0472">Membrane</keyword>
<dbReference type="Proteomes" id="UP000187313">
    <property type="component" value="Unassembled WGS sequence"/>
</dbReference>
<evidence type="ECO:0000313" key="3">
    <source>
        <dbReference type="Proteomes" id="UP000187313"/>
    </source>
</evidence>
<keyword evidence="1" id="KW-0812">Transmembrane</keyword>
<sequence length="157" mass="17321">MRISVTLSLIILFAGICSILAVYQGHREWSLFSFGLGVLLHALKPKPIQKEAFSQSIHSLSQLITFGTVPGIMLYKTVLTPNSFLVCIGIFVSACAIQLAHKNTRFPSKVNKRMSVAAGGSLLTLYALFIEKYSIILTTLLILLLSLLIVFPIRKKN</sequence>
<reference evidence="2 3" key="1">
    <citation type="submission" date="2016-10" db="EMBL/GenBank/DDBJ databases">
        <title>Paenibacillus species isolates.</title>
        <authorList>
            <person name="Beno S.M."/>
        </authorList>
    </citation>
    <scope>NUCLEOTIDE SEQUENCE [LARGE SCALE GENOMIC DNA]</scope>
    <source>
        <strain evidence="2 3">FSL R5-0923</strain>
    </source>
</reference>